<gene>
    <name evidence="1" type="ORF">KEG57_47590</name>
</gene>
<organism evidence="1 2">
    <name type="scientific">Polyangium jinanense</name>
    <dbReference type="NCBI Taxonomy" id="2829994"/>
    <lineage>
        <taxon>Bacteria</taxon>
        <taxon>Pseudomonadati</taxon>
        <taxon>Myxococcota</taxon>
        <taxon>Polyangia</taxon>
        <taxon>Polyangiales</taxon>
        <taxon>Polyangiaceae</taxon>
        <taxon>Polyangium</taxon>
    </lineage>
</organism>
<proteinExistence type="predicted"/>
<reference evidence="1 2" key="1">
    <citation type="submission" date="2021-04" db="EMBL/GenBank/DDBJ databases">
        <title>Genome analysis of Polyangium sp.</title>
        <authorList>
            <person name="Li Y."/>
            <person name="Wang J."/>
        </authorList>
    </citation>
    <scope>NUCLEOTIDE SEQUENCE [LARGE SCALE GENOMIC DNA]</scope>
    <source>
        <strain evidence="1 2">SDU14</strain>
    </source>
</reference>
<accession>A0A9X3XCM2</accession>
<keyword evidence="2" id="KW-1185">Reference proteome</keyword>
<dbReference type="EMBL" id="JAGTJJ010000068">
    <property type="protein sequence ID" value="MDC3988224.1"/>
    <property type="molecule type" value="Genomic_DNA"/>
</dbReference>
<dbReference type="AlphaFoldDB" id="A0A9X3XCM2"/>
<comment type="caution">
    <text evidence="1">The sequence shown here is derived from an EMBL/GenBank/DDBJ whole genome shotgun (WGS) entry which is preliminary data.</text>
</comment>
<evidence type="ECO:0000313" key="1">
    <source>
        <dbReference type="EMBL" id="MDC3988224.1"/>
    </source>
</evidence>
<dbReference type="Proteomes" id="UP001151081">
    <property type="component" value="Unassembled WGS sequence"/>
</dbReference>
<name>A0A9X3XCM2_9BACT</name>
<dbReference type="RefSeq" id="WP_272427740.1">
    <property type="nucleotide sequence ID" value="NZ_JAGTJJ010000068.1"/>
</dbReference>
<protein>
    <submittedName>
        <fullName evidence="1">Uncharacterized protein</fullName>
    </submittedName>
</protein>
<evidence type="ECO:0000313" key="2">
    <source>
        <dbReference type="Proteomes" id="UP001151081"/>
    </source>
</evidence>
<sequence>MSDPSPWELMALAEDPAAQILLDLAHDESRQTPNRYEGAPIAELLIDHLKQIPLAAAASAWRHEKVSSCLSSVVACSVSLRRMSMGTKKRGEGRVVIAASIAFVCACGARSEFETTGPVPAGTTSSCHDDGGAGGEAEVPEVPGCVLHASNVSGADLGPTTLTIPESLPGTSPIEGYWTVGWALAIVGKAGDGRWFQLWSHDLDALACGKPLPLVPTMNEAGQNHVLLRWATSTADWTSASGTLDVVAYEPGVSVEQQPIHIKVHGASMAPRPAELGNPSNDATGTFTADLSCRLEKFWHIPPN</sequence>